<comment type="catalytic activity">
    <reaction evidence="8 9">
        <text>GTP + H2O = GDP + phosphate + H(+)</text>
        <dbReference type="Rhea" id="RHEA:19669"/>
        <dbReference type="ChEBI" id="CHEBI:15377"/>
        <dbReference type="ChEBI" id="CHEBI:15378"/>
        <dbReference type="ChEBI" id="CHEBI:37565"/>
        <dbReference type="ChEBI" id="CHEBI:43474"/>
        <dbReference type="ChEBI" id="CHEBI:58189"/>
        <dbReference type="EC" id="3.6.5.4"/>
    </reaction>
</comment>
<organism evidence="13 14">
    <name type="scientific">Bifidobacterium biavatii DSM 23969</name>
    <dbReference type="NCBI Taxonomy" id="1437608"/>
    <lineage>
        <taxon>Bacteria</taxon>
        <taxon>Bacillati</taxon>
        <taxon>Actinomycetota</taxon>
        <taxon>Actinomycetes</taxon>
        <taxon>Bifidobacteriales</taxon>
        <taxon>Bifidobacteriaceae</taxon>
        <taxon>Bifidobacterium</taxon>
    </lineage>
</organism>
<keyword evidence="5 9" id="KW-0342">GTP-binding</keyword>
<dbReference type="EC" id="3.6.5.4" evidence="9"/>
<feature type="binding site" evidence="9">
    <location>
        <begin position="356"/>
        <end position="360"/>
    </location>
    <ligand>
        <name>GTP</name>
        <dbReference type="ChEBI" id="CHEBI:37565"/>
    </ligand>
</feature>
<keyword evidence="2 9" id="KW-0963">Cytoplasm</keyword>
<keyword evidence="7 9" id="KW-0675">Receptor</keyword>
<accession>A0A086ZW32</accession>
<reference evidence="13 14" key="1">
    <citation type="submission" date="2014-03" db="EMBL/GenBank/DDBJ databases">
        <title>Genomics of Bifidobacteria.</title>
        <authorList>
            <person name="Ventura M."/>
            <person name="Milani C."/>
            <person name="Lugli G.A."/>
        </authorList>
    </citation>
    <scope>NUCLEOTIDE SEQUENCE [LARGE SCALE GENOMIC DNA]</scope>
    <source>
        <strain evidence="13 14">DSM 23969</strain>
    </source>
</reference>
<dbReference type="SUPFAM" id="SSF47364">
    <property type="entry name" value="Domain of the SRP/SRP receptor G-proteins"/>
    <property type="match status" value="1"/>
</dbReference>
<evidence type="ECO:0000256" key="9">
    <source>
        <dbReference type="HAMAP-Rule" id="MF_00920"/>
    </source>
</evidence>
<dbReference type="EMBL" id="JGYN01000013">
    <property type="protein sequence ID" value="KFI50732.1"/>
    <property type="molecule type" value="Genomic_DNA"/>
</dbReference>
<dbReference type="Pfam" id="PF00448">
    <property type="entry name" value="SRP54"/>
    <property type="match status" value="1"/>
</dbReference>
<dbReference type="SMART" id="SM00963">
    <property type="entry name" value="SRP54_N"/>
    <property type="match status" value="1"/>
</dbReference>
<evidence type="ECO:0000256" key="7">
    <source>
        <dbReference type="ARBA" id="ARBA00023170"/>
    </source>
</evidence>
<dbReference type="PANTHER" id="PTHR43134:SF1">
    <property type="entry name" value="SIGNAL RECOGNITION PARTICLE RECEPTOR SUBUNIT ALPHA"/>
    <property type="match status" value="1"/>
</dbReference>
<evidence type="ECO:0000313" key="14">
    <source>
        <dbReference type="Proteomes" id="UP000029108"/>
    </source>
</evidence>
<keyword evidence="1 9" id="KW-1003">Cell membrane</keyword>
<dbReference type="InterPro" id="IPR003593">
    <property type="entry name" value="AAA+_ATPase"/>
</dbReference>
<evidence type="ECO:0000259" key="12">
    <source>
        <dbReference type="PROSITE" id="PS00300"/>
    </source>
</evidence>
<evidence type="ECO:0000256" key="3">
    <source>
        <dbReference type="ARBA" id="ARBA00022741"/>
    </source>
</evidence>
<dbReference type="Proteomes" id="UP000029108">
    <property type="component" value="Unassembled WGS sequence"/>
</dbReference>
<comment type="similarity">
    <text evidence="9">Belongs to the GTP-binding SRP family. FtsY subfamily.</text>
</comment>
<feature type="compositionally biased region" description="Pro residues" evidence="10">
    <location>
        <begin position="140"/>
        <end position="150"/>
    </location>
</feature>
<feature type="compositionally biased region" description="Low complexity" evidence="10">
    <location>
        <begin position="42"/>
        <end position="65"/>
    </location>
</feature>
<dbReference type="NCBIfam" id="TIGR00064">
    <property type="entry name" value="ftsY"/>
    <property type="match status" value="1"/>
</dbReference>
<dbReference type="PANTHER" id="PTHR43134">
    <property type="entry name" value="SIGNAL RECOGNITION PARTICLE RECEPTOR SUBUNIT ALPHA"/>
    <property type="match status" value="1"/>
</dbReference>
<dbReference type="InterPro" id="IPR036225">
    <property type="entry name" value="SRP/SRP_N"/>
</dbReference>
<dbReference type="GO" id="GO:0003924">
    <property type="term" value="F:GTPase activity"/>
    <property type="evidence" value="ECO:0007669"/>
    <property type="project" value="UniProtKB-UniRule"/>
</dbReference>
<dbReference type="InterPro" id="IPR027417">
    <property type="entry name" value="P-loop_NTPase"/>
</dbReference>
<dbReference type="AlphaFoldDB" id="A0A086ZW32"/>
<dbReference type="FunFam" id="3.40.50.300:FF:000053">
    <property type="entry name" value="Signal recognition particle receptor FtsY"/>
    <property type="match status" value="1"/>
</dbReference>
<feature type="compositionally biased region" description="Basic and acidic residues" evidence="10">
    <location>
        <begin position="66"/>
        <end position="75"/>
    </location>
</feature>
<keyword evidence="4 9" id="KW-0378">Hydrolase</keyword>
<dbReference type="InterPro" id="IPR013822">
    <property type="entry name" value="Signal_recog_particl_SRP54_hlx"/>
</dbReference>
<keyword evidence="11" id="KW-0812">Transmembrane</keyword>
<gene>
    <name evidence="9" type="primary">ftsY</name>
    <name evidence="13" type="ORF">BBIA_1524</name>
</gene>
<evidence type="ECO:0000256" key="1">
    <source>
        <dbReference type="ARBA" id="ARBA00022475"/>
    </source>
</evidence>
<dbReference type="eggNOG" id="COG0552">
    <property type="taxonomic scope" value="Bacteria"/>
</dbReference>
<dbReference type="Pfam" id="PF02881">
    <property type="entry name" value="SRP54_N"/>
    <property type="match status" value="1"/>
</dbReference>
<dbReference type="InterPro" id="IPR042101">
    <property type="entry name" value="SRP54_N_sf"/>
</dbReference>
<evidence type="ECO:0000256" key="6">
    <source>
        <dbReference type="ARBA" id="ARBA00023136"/>
    </source>
</evidence>
<dbReference type="Gene3D" id="3.40.50.300">
    <property type="entry name" value="P-loop containing nucleotide triphosphate hydrolases"/>
    <property type="match status" value="1"/>
</dbReference>
<evidence type="ECO:0000256" key="4">
    <source>
        <dbReference type="ARBA" id="ARBA00022801"/>
    </source>
</evidence>
<dbReference type="InterPro" id="IPR000897">
    <property type="entry name" value="SRP54_GTPase_dom"/>
</dbReference>
<dbReference type="STRING" id="1437608.GCA_000771645_00707"/>
<protein>
    <recommendedName>
        <fullName evidence="9">Signal recognition particle receptor FtsY</fullName>
        <shortName evidence="9">SRP receptor</shortName>
        <ecNumber evidence="9">3.6.5.4</ecNumber>
    </recommendedName>
</protein>
<keyword evidence="14" id="KW-1185">Reference proteome</keyword>
<evidence type="ECO:0000256" key="5">
    <source>
        <dbReference type="ARBA" id="ARBA00023134"/>
    </source>
</evidence>
<evidence type="ECO:0000256" key="8">
    <source>
        <dbReference type="ARBA" id="ARBA00048027"/>
    </source>
</evidence>
<dbReference type="PROSITE" id="PS00300">
    <property type="entry name" value="SRP54"/>
    <property type="match status" value="1"/>
</dbReference>
<feature type="binding site" evidence="9">
    <location>
        <begin position="273"/>
        <end position="280"/>
    </location>
    <ligand>
        <name>GTP</name>
        <dbReference type="ChEBI" id="CHEBI:37565"/>
    </ligand>
</feature>
<evidence type="ECO:0000256" key="10">
    <source>
        <dbReference type="SAM" id="MobiDB-lite"/>
    </source>
</evidence>
<dbReference type="GO" id="GO:0005886">
    <property type="term" value="C:plasma membrane"/>
    <property type="evidence" value="ECO:0007669"/>
    <property type="project" value="UniProtKB-SubCell"/>
</dbReference>
<dbReference type="GO" id="GO:0005737">
    <property type="term" value="C:cytoplasm"/>
    <property type="evidence" value="ECO:0007669"/>
    <property type="project" value="UniProtKB-SubCell"/>
</dbReference>
<keyword evidence="11" id="KW-1133">Transmembrane helix</keyword>
<comment type="subunit">
    <text evidence="9">Part of the signal recognition particle protein translocation system, which is composed of SRP and FtsY.</text>
</comment>
<comment type="function">
    <text evidence="9">Involved in targeting and insertion of nascent membrane proteins into the cytoplasmic membrane. Acts as a receptor for the complex formed by the signal recognition particle (SRP) and the ribosome-nascent chain (RNC).</text>
</comment>
<feature type="domain" description="SRP54-type proteins GTP-binding" evidence="12">
    <location>
        <begin position="439"/>
        <end position="452"/>
    </location>
</feature>
<evidence type="ECO:0000256" key="2">
    <source>
        <dbReference type="ARBA" id="ARBA00022490"/>
    </source>
</evidence>
<evidence type="ECO:0000256" key="11">
    <source>
        <dbReference type="SAM" id="Phobius"/>
    </source>
</evidence>
<comment type="caution">
    <text evidence="13">The sequence shown here is derived from an EMBL/GenBank/DDBJ whole genome shotgun (WGS) entry which is preliminary data.</text>
</comment>
<dbReference type="HAMAP" id="MF_00920">
    <property type="entry name" value="FtsY"/>
    <property type="match status" value="1"/>
</dbReference>
<dbReference type="SMART" id="SM00962">
    <property type="entry name" value="SRP54"/>
    <property type="match status" value="1"/>
</dbReference>
<dbReference type="SUPFAM" id="SSF52540">
    <property type="entry name" value="P-loop containing nucleoside triphosphate hydrolases"/>
    <property type="match status" value="1"/>
</dbReference>
<dbReference type="GO" id="GO:0006614">
    <property type="term" value="P:SRP-dependent cotranslational protein targeting to membrane"/>
    <property type="evidence" value="ECO:0007669"/>
    <property type="project" value="InterPro"/>
</dbReference>
<evidence type="ECO:0000313" key="13">
    <source>
        <dbReference type="EMBL" id="KFI50732.1"/>
    </source>
</evidence>
<keyword evidence="6 9" id="KW-0472">Membrane</keyword>
<feature type="transmembrane region" description="Helical" evidence="11">
    <location>
        <begin position="6"/>
        <end position="26"/>
    </location>
</feature>
<dbReference type="RefSeq" id="WP_033494398.1">
    <property type="nucleotide sequence ID" value="NZ_JDUU01000014.1"/>
</dbReference>
<dbReference type="GO" id="GO:0005525">
    <property type="term" value="F:GTP binding"/>
    <property type="evidence" value="ECO:0007669"/>
    <property type="project" value="UniProtKB-UniRule"/>
</dbReference>
<dbReference type="Gene3D" id="1.20.120.140">
    <property type="entry name" value="Signal recognition particle SRP54, nucleotide-binding domain"/>
    <property type="match status" value="1"/>
</dbReference>
<comment type="subcellular location">
    <subcellularLocation>
        <location evidence="9">Cell membrane</location>
        <topology evidence="9">Peripheral membrane protein</topology>
        <orientation evidence="9">Cytoplasmic side</orientation>
    </subcellularLocation>
    <subcellularLocation>
        <location evidence="9">Cytoplasm</location>
    </subcellularLocation>
</comment>
<feature type="compositionally biased region" description="Low complexity" evidence="10">
    <location>
        <begin position="92"/>
        <end position="139"/>
    </location>
</feature>
<feature type="region of interest" description="Disordered" evidence="10">
    <location>
        <begin position="42"/>
        <end position="163"/>
    </location>
</feature>
<keyword evidence="3 9" id="KW-0547">Nucleotide-binding</keyword>
<dbReference type="SMART" id="SM00382">
    <property type="entry name" value="AAA"/>
    <property type="match status" value="1"/>
</dbReference>
<dbReference type="InterPro" id="IPR004390">
    <property type="entry name" value="SR_rcpt_FtsY"/>
</dbReference>
<sequence>MDTNMIIGIVAVVAVVVVALIAWGVVKSRSAKQSAAAEEARRAQQAAEAKAAAERAAAAKAQAAKTESKQAEEAGAKPVASPSAKKPEPEPTAESAAPSAPSKPSTPAVAKPASEQPEQPEPAEQTAPAESAKPAAEQPAPAPAPAPAEPAKPKAEKPESTLSRIQRLKAKLANSSNPFGKALFNILAKDNLTEADWEDVEDTLLLADVGAEASEQLVDDLRKDARITGKADPADVRASLREKLLDLVGRDTDRRLNVNKPGANKPSVIIMVGVNGTGKTTTAGKLARLFVADGKQVVMGAADTFRAAAADQLETWSAKVNVPVVRSDKDGADPASVAFEASAKAKEANADVLIIDTAGRLQNKANLMDELGKIRRVTEKNLPVDEVLLVLDATTGQNGMTQAKVFAEAIGITGVVLSKLDGSAKGGIVISVQKELGVPVKLVGLGEGPDDLAPFDPEGFVDGILA</sequence>
<proteinExistence type="inferred from homology"/>
<feature type="binding site" evidence="9">
    <location>
        <begin position="418"/>
        <end position="421"/>
    </location>
    <ligand>
        <name>GTP</name>
        <dbReference type="ChEBI" id="CHEBI:37565"/>
    </ligand>
</feature>
<name>A0A086ZW32_9BIFI</name>
<dbReference type="GO" id="GO:0005047">
    <property type="term" value="F:signal recognition particle binding"/>
    <property type="evidence" value="ECO:0007669"/>
    <property type="project" value="TreeGrafter"/>
</dbReference>